<keyword evidence="3" id="KW-0677">Repeat</keyword>
<dbReference type="GO" id="GO:0006351">
    <property type="term" value="P:DNA-templated transcription"/>
    <property type="evidence" value="ECO:0007669"/>
    <property type="project" value="InterPro"/>
</dbReference>
<keyword evidence="2" id="KW-0479">Metal-binding</keyword>
<evidence type="ECO:0000259" key="9">
    <source>
        <dbReference type="PROSITE" id="PS50157"/>
    </source>
</evidence>
<dbReference type="AlphaFoldDB" id="A0A1A0HD85"/>
<dbReference type="GO" id="GO:0008270">
    <property type="term" value="F:zinc ion binding"/>
    <property type="evidence" value="ECO:0007669"/>
    <property type="project" value="UniProtKB-KW"/>
</dbReference>
<dbReference type="FunFam" id="3.30.160.60:FF:000446">
    <property type="entry name" value="Zinc finger protein"/>
    <property type="match status" value="1"/>
</dbReference>
<feature type="region of interest" description="Disordered" evidence="8">
    <location>
        <begin position="458"/>
        <end position="477"/>
    </location>
</feature>
<dbReference type="GO" id="GO:0000978">
    <property type="term" value="F:RNA polymerase II cis-regulatory region sequence-specific DNA binding"/>
    <property type="evidence" value="ECO:0007669"/>
    <property type="project" value="InterPro"/>
</dbReference>
<feature type="region of interest" description="Disordered" evidence="8">
    <location>
        <begin position="156"/>
        <end position="227"/>
    </location>
</feature>
<dbReference type="RefSeq" id="XP_018712389.1">
    <property type="nucleotide sequence ID" value="XM_018857227.1"/>
</dbReference>
<dbReference type="PANTHER" id="PTHR40626">
    <property type="entry name" value="MIP31509P"/>
    <property type="match status" value="1"/>
</dbReference>
<evidence type="ECO:0000256" key="1">
    <source>
        <dbReference type="ARBA" id="ARBA00004123"/>
    </source>
</evidence>
<feature type="compositionally biased region" description="Polar residues" evidence="8">
    <location>
        <begin position="160"/>
        <end position="174"/>
    </location>
</feature>
<keyword evidence="4 7" id="KW-0863">Zinc-finger</keyword>
<name>A0A1A0HD85_9ASCO</name>
<evidence type="ECO:0000256" key="5">
    <source>
        <dbReference type="ARBA" id="ARBA00022833"/>
    </source>
</evidence>
<dbReference type="GO" id="GO:0005634">
    <property type="term" value="C:nucleus"/>
    <property type="evidence" value="ECO:0007669"/>
    <property type="project" value="UniProtKB-SubCell"/>
</dbReference>
<dbReference type="CDD" id="cd12148">
    <property type="entry name" value="fungal_TF_MHR"/>
    <property type="match status" value="1"/>
</dbReference>
<dbReference type="InterPro" id="IPR036236">
    <property type="entry name" value="Znf_C2H2_sf"/>
</dbReference>
<evidence type="ECO:0000256" key="7">
    <source>
        <dbReference type="PROSITE-ProRule" id="PRU00042"/>
    </source>
</evidence>
<dbReference type="Pfam" id="PF04082">
    <property type="entry name" value="Fungal_trans"/>
    <property type="match status" value="1"/>
</dbReference>
<comment type="subcellular location">
    <subcellularLocation>
        <location evidence="1">Nucleus</location>
    </subcellularLocation>
</comment>
<dbReference type="InterPro" id="IPR051059">
    <property type="entry name" value="VerF-like"/>
</dbReference>
<dbReference type="Gene3D" id="3.30.160.60">
    <property type="entry name" value="Classic Zinc Finger"/>
    <property type="match status" value="2"/>
</dbReference>
<accession>A0A1A0HD85</accession>
<dbReference type="PROSITE" id="PS00028">
    <property type="entry name" value="ZINC_FINGER_C2H2_1"/>
    <property type="match status" value="2"/>
</dbReference>
<feature type="region of interest" description="Disordered" evidence="8">
    <location>
        <begin position="1"/>
        <end position="21"/>
    </location>
</feature>
<feature type="region of interest" description="Disordered" evidence="8">
    <location>
        <begin position="241"/>
        <end position="293"/>
    </location>
</feature>
<dbReference type="GO" id="GO:0000981">
    <property type="term" value="F:DNA-binding transcription factor activity, RNA polymerase II-specific"/>
    <property type="evidence" value="ECO:0007669"/>
    <property type="project" value="InterPro"/>
</dbReference>
<dbReference type="STRING" id="869754.A0A1A0HD85"/>
<feature type="compositionally biased region" description="Polar residues" evidence="8">
    <location>
        <begin position="205"/>
        <end position="223"/>
    </location>
</feature>
<dbReference type="GO" id="GO:0000785">
    <property type="term" value="C:chromatin"/>
    <property type="evidence" value="ECO:0007669"/>
    <property type="project" value="TreeGrafter"/>
</dbReference>
<sequence>MSAVLSPNTKRRLLDSGANGVTQPIPKKSLQIRTNKPRPHLCAICTRGFARLEHLKRHERAHTNEKPYQCAACGRCFARRDLVLRHQQKLHLSIFQVARRGLLPATLGGASEPDAATTAKVAQENVIVLRNNTRAKAPLPDLLAFPGAGLAPAYLDLGESSPSQESPQTNSLSTGHPLAENAGFVGDDFGGALLQPQPHLKGNSLIPSPNTNSYHNTPTNSGAHQIDGSSFLDLDLLQSHNMGAPNYTQQPSPLTGDSPDLKDKQKLGALGHVHAGAPHGSQGGNPAANPRHSSFSAVSGLSYTNLQDALAIRNNQIIHTPEHVGFNTPQFTSTDLDYADMHVPDLHGANMDWCDINYHDPGRGKQKAGFKMSLNTIPSETQLANTFLGENALNHIIANHQFQNPEHPHHIPGTSPMEFGFPLADDPLQTNDFSKIQYGSGFTQLSQDLLYLQEHEATKPLAQPSPAKKPARVQTPTENHRKLGFVNEIDDLSWLEQFKGIPLPNNLPLASTDTGFVGMPFVNDEFQGDEVFSLFKFKQDDLARQRSMVNLDAAKSMSANESRPSAVGAKRPSRAMFTIGDPKEFISDELRAKIIHASHVDEDHFPPKEDLNAYMNLYGEEFNKYFLFIHLPTLKNPMVDNFENIPMILAMCAIGALYSYHDSNTLLLFNLSKFHIHKFFENEVTPNKLQLKKVPIMAHQCLVLHIFISMFLNEPDMVEITSRQMKSMVGLIKSTNFQGPLEQFLIPPPAISNPNDQSNLQNNFGYFIMAQTRIRTILTFYQLDVIRSILLGNPLAMSGSEIRSGLHCNNEELWRAGDSAEWFAKFAEYKDKSIVEVSNNQNLQELAEQLNGAQVVTERSTFHKALALLMYVHEQILTSYTSCGGNFDPYLWRVDFRPRLEYLINSWEEYFVRNGGSAIVNNQNEMDFNSSAELKLILPLLLLAKIRLSVNFSPLTATVLHRDW</sequence>
<dbReference type="SMART" id="SM00355">
    <property type="entry name" value="ZnF_C2H2"/>
    <property type="match status" value="2"/>
</dbReference>
<reference evidence="10 11" key="1">
    <citation type="submission" date="2016-05" db="EMBL/GenBank/DDBJ databases">
        <title>Comparative genomics of biotechnologically important yeasts.</title>
        <authorList>
            <consortium name="DOE Joint Genome Institute"/>
            <person name="Riley R."/>
            <person name="Haridas S."/>
            <person name="Wolfe K.H."/>
            <person name="Lopes M.R."/>
            <person name="Hittinger C.T."/>
            <person name="Goker M."/>
            <person name="Salamov A."/>
            <person name="Wisecaver J."/>
            <person name="Long T.M."/>
            <person name="Aerts A.L."/>
            <person name="Barry K."/>
            <person name="Choi C."/>
            <person name="Clum A."/>
            <person name="Coughlan A.Y."/>
            <person name="Deshpande S."/>
            <person name="Douglass A.P."/>
            <person name="Hanson S.J."/>
            <person name="Klenk H.-P."/>
            <person name="LaButti K."/>
            <person name="Lapidus A."/>
            <person name="Lindquist E."/>
            <person name="Lipzen A."/>
            <person name="Meier-kolthoff J.P."/>
            <person name="Ohm R.A."/>
            <person name="Otillar R.P."/>
            <person name="Pangilinan J."/>
            <person name="Peng Y."/>
            <person name="Rokas A."/>
            <person name="Rosa C.A."/>
            <person name="Scheuner C."/>
            <person name="Sibirny A.A."/>
            <person name="Slot J.C."/>
            <person name="Stielow J.B."/>
            <person name="Sun H."/>
            <person name="Kurtzman C.P."/>
            <person name="Blackwell M."/>
            <person name="Grigoriev I.V."/>
            <person name="Jeffries T.W."/>
        </authorList>
    </citation>
    <scope>NUCLEOTIDE SEQUENCE [LARGE SCALE GENOMIC DNA]</scope>
    <source>
        <strain evidence="10 11">NRRL YB-4993</strain>
    </source>
</reference>
<evidence type="ECO:0000256" key="6">
    <source>
        <dbReference type="ARBA" id="ARBA00023242"/>
    </source>
</evidence>
<dbReference type="SUPFAM" id="SSF57667">
    <property type="entry name" value="beta-beta-alpha zinc fingers"/>
    <property type="match status" value="1"/>
</dbReference>
<dbReference type="PANTHER" id="PTHR40626:SF13">
    <property type="entry name" value="RESPIRATION FACTOR 2-RELATED"/>
    <property type="match status" value="1"/>
</dbReference>
<feature type="domain" description="C2H2-type" evidence="9">
    <location>
        <begin position="40"/>
        <end position="67"/>
    </location>
</feature>
<keyword evidence="6" id="KW-0539">Nucleus</keyword>
<feature type="compositionally biased region" description="Polar residues" evidence="8">
    <location>
        <begin position="241"/>
        <end position="255"/>
    </location>
</feature>
<protein>
    <recommendedName>
        <fullName evidence="9">C2H2-type domain-containing protein</fullName>
    </recommendedName>
</protein>
<evidence type="ECO:0000256" key="8">
    <source>
        <dbReference type="SAM" id="MobiDB-lite"/>
    </source>
</evidence>
<keyword evidence="11" id="KW-1185">Reference proteome</keyword>
<keyword evidence="5" id="KW-0862">Zinc</keyword>
<evidence type="ECO:0000256" key="4">
    <source>
        <dbReference type="ARBA" id="ARBA00022771"/>
    </source>
</evidence>
<dbReference type="GeneID" id="30030203"/>
<proteinExistence type="predicted"/>
<dbReference type="OrthoDB" id="6077919at2759"/>
<dbReference type="InterPro" id="IPR007219">
    <property type="entry name" value="XnlR_reg_dom"/>
</dbReference>
<organism evidence="10 11">
    <name type="scientific">Metschnikowia bicuspidata var. bicuspidata NRRL YB-4993</name>
    <dbReference type="NCBI Taxonomy" id="869754"/>
    <lineage>
        <taxon>Eukaryota</taxon>
        <taxon>Fungi</taxon>
        <taxon>Dikarya</taxon>
        <taxon>Ascomycota</taxon>
        <taxon>Saccharomycotina</taxon>
        <taxon>Pichiomycetes</taxon>
        <taxon>Metschnikowiaceae</taxon>
        <taxon>Metschnikowia</taxon>
    </lineage>
</organism>
<comment type="caution">
    <text evidence="10">The sequence shown here is derived from an EMBL/GenBank/DDBJ whole genome shotgun (WGS) entry which is preliminary data.</text>
</comment>
<dbReference type="Pfam" id="PF00096">
    <property type="entry name" value="zf-C2H2"/>
    <property type="match status" value="1"/>
</dbReference>
<dbReference type="PROSITE" id="PS50157">
    <property type="entry name" value="ZINC_FINGER_C2H2_2"/>
    <property type="match status" value="2"/>
</dbReference>
<evidence type="ECO:0000313" key="10">
    <source>
        <dbReference type="EMBL" id="OBA21893.1"/>
    </source>
</evidence>
<dbReference type="InterPro" id="IPR013087">
    <property type="entry name" value="Znf_C2H2_type"/>
</dbReference>
<dbReference type="Proteomes" id="UP000092555">
    <property type="component" value="Unassembled WGS sequence"/>
</dbReference>
<feature type="domain" description="C2H2-type" evidence="9">
    <location>
        <begin position="68"/>
        <end position="91"/>
    </location>
</feature>
<dbReference type="EMBL" id="LXTC01000002">
    <property type="protein sequence ID" value="OBA21893.1"/>
    <property type="molecule type" value="Genomic_DNA"/>
</dbReference>
<dbReference type="FunFam" id="3.30.160.60:FF:002058">
    <property type="entry name" value="YML081W-like protein"/>
    <property type="match status" value="1"/>
</dbReference>
<gene>
    <name evidence="10" type="ORF">METBIDRAFT_40083</name>
</gene>
<feature type="non-terminal residue" evidence="10">
    <location>
        <position position="964"/>
    </location>
</feature>
<evidence type="ECO:0000256" key="3">
    <source>
        <dbReference type="ARBA" id="ARBA00022737"/>
    </source>
</evidence>
<evidence type="ECO:0000256" key="2">
    <source>
        <dbReference type="ARBA" id="ARBA00022723"/>
    </source>
</evidence>
<evidence type="ECO:0000313" key="11">
    <source>
        <dbReference type="Proteomes" id="UP000092555"/>
    </source>
</evidence>